<evidence type="ECO:0000256" key="5">
    <source>
        <dbReference type="ARBA" id="ARBA00022725"/>
    </source>
</evidence>
<gene>
    <name evidence="11" type="ORF">TSAR_001179</name>
</gene>
<protein>
    <recommendedName>
        <fullName evidence="10">Odorant receptor</fullName>
    </recommendedName>
</protein>
<dbReference type="EMBL" id="NNAY01000012">
    <property type="protein sequence ID" value="OXU32017.1"/>
    <property type="molecule type" value="Genomic_DNA"/>
</dbReference>
<feature type="transmembrane region" description="Helical" evidence="10">
    <location>
        <begin position="78"/>
        <end position="97"/>
    </location>
</feature>
<name>A0A232FNR6_9HYME</name>
<dbReference type="GO" id="GO:0005549">
    <property type="term" value="F:odorant binding"/>
    <property type="evidence" value="ECO:0007669"/>
    <property type="project" value="InterPro"/>
</dbReference>
<evidence type="ECO:0000256" key="3">
    <source>
        <dbReference type="ARBA" id="ARBA00022606"/>
    </source>
</evidence>
<dbReference type="GO" id="GO:0004984">
    <property type="term" value="F:olfactory receptor activity"/>
    <property type="evidence" value="ECO:0007669"/>
    <property type="project" value="InterPro"/>
</dbReference>
<dbReference type="PANTHER" id="PTHR21137:SF35">
    <property type="entry name" value="ODORANT RECEPTOR 19A-RELATED"/>
    <property type="match status" value="1"/>
</dbReference>
<evidence type="ECO:0000313" key="11">
    <source>
        <dbReference type="EMBL" id="OXU32017.1"/>
    </source>
</evidence>
<dbReference type="InterPro" id="IPR004117">
    <property type="entry name" value="7tm6_olfct_rcpt"/>
</dbReference>
<accession>A0A232FNR6</accession>
<comment type="similarity">
    <text evidence="10">Belongs to the insect chemoreceptor superfamily. Heteromeric odorant receptor channel (TC 1.A.69) family.</text>
</comment>
<keyword evidence="12" id="KW-1185">Reference proteome</keyword>
<dbReference type="OrthoDB" id="7663575at2759"/>
<organism evidence="11 12">
    <name type="scientific">Trichomalopsis sarcophagae</name>
    <dbReference type="NCBI Taxonomy" id="543379"/>
    <lineage>
        <taxon>Eukaryota</taxon>
        <taxon>Metazoa</taxon>
        <taxon>Ecdysozoa</taxon>
        <taxon>Arthropoda</taxon>
        <taxon>Hexapoda</taxon>
        <taxon>Insecta</taxon>
        <taxon>Pterygota</taxon>
        <taxon>Neoptera</taxon>
        <taxon>Endopterygota</taxon>
        <taxon>Hymenoptera</taxon>
        <taxon>Apocrita</taxon>
        <taxon>Proctotrupomorpha</taxon>
        <taxon>Chalcidoidea</taxon>
        <taxon>Pteromalidae</taxon>
        <taxon>Pteromalinae</taxon>
        <taxon>Trichomalopsis</taxon>
    </lineage>
</organism>
<dbReference type="PANTHER" id="PTHR21137">
    <property type="entry name" value="ODORANT RECEPTOR"/>
    <property type="match status" value="1"/>
</dbReference>
<comment type="subcellular location">
    <subcellularLocation>
        <location evidence="1 10">Cell membrane</location>
        <topology evidence="1 10">Multi-pass membrane protein</topology>
    </subcellularLocation>
</comment>
<comment type="caution">
    <text evidence="10">Lacks conserved residue(s) required for the propagation of feature annotation.</text>
</comment>
<keyword evidence="8 10" id="KW-0675">Receptor</keyword>
<evidence type="ECO:0000256" key="4">
    <source>
        <dbReference type="ARBA" id="ARBA00022692"/>
    </source>
</evidence>
<dbReference type="STRING" id="543379.A0A232FNR6"/>
<evidence type="ECO:0000256" key="10">
    <source>
        <dbReference type="RuleBase" id="RU351113"/>
    </source>
</evidence>
<sequence>MHGIFGDPRLRRKPPGSGELLFDVLKVDFLTGEKSSPNEDIEKYLGLNLKMLSCIGLDVSLENDDVIQERRILEKMPIFMTNGLGIFAAILQISLITDSMTHNRMYLATQVSSHLFSNMLCISKGYQLATAIAKLEEILREIALIWKQNPLKDEFHRNILSGAAKTLLFCKVFVVVTLCAVVGFGLPPIQNLFFQYLHARNSANHTYDYSQRVFIIEYPFLIQDVLTYSSVLLEEEYLLLASGLYWVCCDTLFAQLTTHISLQLEILQYDIERLINRESAEDRLNENFIIFVKRHRKLLSICELIESVFSPVILTTVVLSGMNICMNIFELSKTISEGNYAEAALHAFLFMNTFLQIVFYCTFAEKLTEQTSFVANSIYNCKWTEKNCKFRVYLQMLIIRSQNPFYFTAYGFFPIGHKRLTMVINTAFSYYMMLQTTS</sequence>
<evidence type="ECO:0000256" key="9">
    <source>
        <dbReference type="ARBA" id="ARBA00023224"/>
    </source>
</evidence>
<feature type="transmembrane region" description="Helical" evidence="10">
    <location>
        <begin position="166"/>
        <end position="186"/>
    </location>
</feature>
<evidence type="ECO:0000256" key="6">
    <source>
        <dbReference type="ARBA" id="ARBA00022989"/>
    </source>
</evidence>
<dbReference type="AlphaFoldDB" id="A0A232FNR6"/>
<keyword evidence="9 10" id="KW-0807">Transducer</keyword>
<reference evidence="11 12" key="1">
    <citation type="journal article" date="2017" name="Curr. Biol.">
        <title>The Evolution of Venom by Co-option of Single-Copy Genes.</title>
        <authorList>
            <person name="Martinson E.O."/>
            <person name="Mrinalini"/>
            <person name="Kelkar Y.D."/>
            <person name="Chang C.H."/>
            <person name="Werren J.H."/>
        </authorList>
    </citation>
    <scope>NUCLEOTIDE SEQUENCE [LARGE SCALE GENOMIC DNA]</scope>
    <source>
        <strain evidence="11 12">Alberta</strain>
        <tissue evidence="11">Whole body</tissue>
    </source>
</reference>
<keyword evidence="3 10" id="KW-0716">Sensory transduction</keyword>
<dbReference type="GO" id="GO:0005886">
    <property type="term" value="C:plasma membrane"/>
    <property type="evidence" value="ECO:0007669"/>
    <property type="project" value="UniProtKB-SubCell"/>
</dbReference>
<keyword evidence="2" id="KW-1003">Cell membrane</keyword>
<comment type="caution">
    <text evidence="11">The sequence shown here is derived from an EMBL/GenBank/DDBJ whole genome shotgun (WGS) entry which is preliminary data.</text>
</comment>
<keyword evidence="7 10" id="KW-0472">Membrane</keyword>
<keyword evidence="4 10" id="KW-0812">Transmembrane</keyword>
<dbReference type="Proteomes" id="UP000215335">
    <property type="component" value="Unassembled WGS sequence"/>
</dbReference>
<dbReference type="Pfam" id="PF02949">
    <property type="entry name" value="7tm_6"/>
    <property type="match status" value="1"/>
</dbReference>
<dbReference type="GO" id="GO:0007165">
    <property type="term" value="P:signal transduction"/>
    <property type="evidence" value="ECO:0007669"/>
    <property type="project" value="UniProtKB-KW"/>
</dbReference>
<keyword evidence="5 10" id="KW-0552">Olfaction</keyword>
<evidence type="ECO:0000256" key="1">
    <source>
        <dbReference type="ARBA" id="ARBA00004651"/>
    </source>
</evidence>
<proteinExistence type="inferred from homology"/>
<evidence type="ECO:0000256" key="8">
    <source>
        <dbReference type="ARBA" id="ARBA00023170"/>
    </source>
</evidence>
<evidence type="ECO:0000313" key="12">
    <source>
        <dbReference type="Proteomes" id="UP000215335"/>
    </source>
</evidence>
<evidence type="ECO:0000256" key="2">
    <source>
        <dbReference type="ARBA" id="ARBA00022475"/>
    </source>
</evidence>
<evidence type="ECO:0000256" key="7">
    <source>
        <dbReference type="ARBA" id="ARBA00023136"/>
    </source>
</evidence>
<keyword evidence="6 10" id="KW-1133">Transmembrane helix</keyword>